<dbReference type="RefSeq" id="WP_131893211.1">
    <property type="nucleotide sequence ID" value="NZ_SMKU01000058.1"/>
</dbReference>
<feature type="domain" description="HD" evidence="1">
    <location>
        <begin position="37"/>
        <end position="128"/>
    </location>
</feature>
<gene>
    <name evidence="2" type="ORF">E1298_14200</name>
</gene>
<dbReference type="InterPro" id="IPR009218">
    <property type="entry name" value="HD_phosphohydro"/>
</dbReference>
<name>A0A4R5BQX8_9ACTN</name>
<comment type="caution">
    <text evidence="2">The sequence shown here is derived from an EMBL/GenBank/DDBJ whole genome shotgun (WGS) entry which is preliminary data.</text>
</comment>
<dbReference type="OrthoDB" id="9808993at2"/>
<evidence type="ECO:0000259" key="1">
    <source>
        <dbReference type="Pfam" id="PF01966"/>
    </source>
</evidence>
<evidence type="ECO:0000313" key="3">
    <source>
        <dbReference type="Proteomes" id="UP000294513"/>
    </source>
</evidence>
<dbReference type="PANTHER" id="PTHR21174">
    <property type="match status" value="1"/>
</dbReference>
<dbReference type="EMBL" id="SMKU01000058">
    <property type="protein sequence ID" value="TDD89361.1"/>
    <property type="molecule type" value="Genomic_DNA"/>
</dbReference>
<dbReference type="PIRSF" id="PIRSF035170">
    <property type="entry name" value="HD_phosphohydro"/>
    <property type="match status" value="1"/>
</dbReference>
<evidence type="ECO:0000313" key="2">
    <source>
        <dbReference type="EMBL" id="TDD89361.1"/>
    </source>
</evidence>
<organism evidence="2 3">
    <name type="scientific">Actinomadura rubrisoli</name>
    <dbReference type="NCBI Taxonomy" id="2530368"/>
    <lineage>
        <taxon>Bacteria</taxon>
        <taxon>Bacillati</taxon>
        <taxon>Actinomycetota</taxon>
        <taxon>Actinomycetes</taxon>
        <taxon>Streptosporangiales</taxon>
        <taxon>Thermomonosporaceae</taxon>
        <taxon>Actinomadura</taxon>
    </lineage>
</organism>
<dbReference type="PANTHER" id="PTHR21174:SF0">
    <property type="entry name" value="HD PHOSPHOHYDROLASE FAMILY PROTEIN-RELATED"/>
    <property type="match status" value="1"/>
</dbReference>
<sequence>MDLLDRWTALAGPHTRHIGTELDTRYGEPHRRYHTREHLVAVLDLVDELAGDAAHPDTVRLAAWFHDAVYDPERADNEERSARLAARMLADTDLPPETVEDVARLVRLTTTHAPGDDDRDGQVLCDADLAFLGAEPERYAAYAAAVREEYAFVPEELFRAGRAEVLTGLLALPTLFHTRAARERFEARARHNLRTELALLGA</sequence>
<dbReference type="InterPro" id="IPR006674">
    <property type="entry name" value="HD_domain"/>
</dbReference>
<accession>A0A4R5BQX8</accession>
<dbReference type="Gene3D" id="1.10.3210.10">
    <property type="entry name" value="Hypothetical protein af1432"/>
    <property type="match status" value="1"/>
</dbReference>
<reference evidence="2 3" key="1">
    <citation type="submission" date="2019-03" db="EMBL/GenBank/DDBJ databases">
        <title>Draft genome sequences of novel Actinobacteria.</title>
        <authorList>
            <person name="Sahin N."/>
            <person name="Ay H."/>
            <person name="Saygin H."/>
        </authorList>
    </citation>
    <scope>NUCLEOTIDE SEQUENCE [LARGE SCALE GENOMIC DNA]</scope>
    <source>
        <strain evidence="2 3">H3C3</strain>
    </source>
</reference>
<dbReference type="AlphaFoldDB" id="A0A4R5BQX8"/>
<dbReference type="Pfam" id="PF01966">
    <property type="entry name" value="HD"/>
    <property type="match status" value="1"/>
</dbReference>
<protein>
    <submittedName>
        <fullName evidence="2">HD domain-containing protein</fullName>
    </submittedName>
</protein>
<dbReference type="SUPFAM" id="SSF109604">
    <property type="entry name" value="HD-domain/PDEase-like"/>
    <property type="match status" value="1"/>
</dbReference>
<keyword evidence="3" id="KW-1185">Reference proteome</keyword>
<proteinExistence type="predicted"/>
<dbReference type="Proteomes" id="UP000294513">
    <property type="component" value="Unassembled WGS sequence"/>
</dbReference>